<evidence type="ECO:0000256" key="1">
    <source>
        <dbReference type="SAM" id="Phobius"/>
    </source>
</evidence>
<evidence type="ECO:0008006" key="4">
    <source>
        <dbReference type="Google" id="ProtNLM"/>
    </source>
</evidence>
<organism evidence="2 3">
    <name type="scientific">Tilletia horrida</name>
    <dbReference type="NCBI Taxonomy" id="155126"/>
    <lineage>
        <taxon>Eukaryota</taxon>
        <taxon>Fungi</taxon>
        <taxon>Dikarya</taxon>
        <taxon>Basidiomycota</taxon>
        <taxon>Ustilaginomycotina</taxon>
        <taxon>Exobasidiomycetes</taxon>
        <taxon>Tilletiales</taxon>
        <taxon>Tilletiaceae</taxon>
        <taxon>Tilletia</taxon>
    </lineage>
</organism>
<keyword evidence="3" id="KW-1185">Reference proteome</keyword>
<name>A0AAN6JRP5_9BASI</name>
<proteinExistence type="predicted"/>
<accession>A0AAN6JRP5</accession>
<keyword evidence="1" id="KW-0812">Transmembrane</keyword>
<keyword evidence="1" id="KW-1133">Transmembrane helix</keyword>
<evidence type="ECO:0000313" key="2">
    <source>
        <dbReference type="EMBL" id="KAK0550919.1"/>
    </source>
</evidence>
<keyword evidence="1" id="KW-0472">Membrane</keyword>
<reference evidence="2" key="1">
    <citation type="journal article" date="2023" name="PhytoFront">
        <title>Draft Genome Resources of Seven Strains of Tilletia horrida, Causal Agent of Kernel Smut of Rice.</title>
        <authorList>
            <person name="Khanal S."/>
            <person name="Antony Babu S."/>
            <person name="Zhou X.G."/>
        </authorList>
    </citation>
    <scope>NUCLEOTIDE SEQUENCE</scope>
    <source>
        <strain evidence="2">TX6</strain>
    </source>
</reference>
<dbReference type="AlphaFoldDB" id="A0AAN6JRP5"/>
<dbReference type="Proteomes" id="UP001176517">
    <property type="component" value="Unassembled WGS sequence"/>
</dbReference>
<protein>
    <recommendedName>
        <fullName evidence="4">Calcofluor white hypersensitive protein</fullName>
    </recommendedName>
</protein>
<dbReference type="EMBL" id="JAPDMZ010000085">
    <property type="protein sequence ID" value="KAK0550919.1"/>
    <property type="molecule type" value="Genomic_DNA"/>
</dbReference>
<feature type="transmembrane region" description="Helical" evidence="1">
    <location>
        <begin position="9"/>
        <end position="27"/>
    </location>
</feature>
<gene>
    <name evidence="2" type="ORF">OC846_003489</name>
</gene>
<evidence type="ECO:0000313" key="3">
    <source>
        <dbReference type="Proteomes" id="UP001176517"/>
    </source>
</evidence>
<sequence>MAAQGSSRTLTLIAGAAVAGGVGYYLYNSNGNVSAAKDAAKADAHRLEARITGDAKSLEKKGQATFESALSDAKVATRDLQSQLGSLSARTQKESEAVYTDIKNQAAAAADKVSAEADKAASKAKGWFK</sequence>
<comment type="caution">
    <text evidence="2">The sequence shown here is derived from an EMBL/GenBank/DDBJ whole genome shotgun (WGS) entry which is preliminary data.</text>
</comment>